<name>A0A382QVP0_9ZZZZ</name>
<dbReference type="PANTHER" id="PTHR46969:SF1">
    <property type="entry name" value="BIFUNCTIONAL PROTEIN HLDE"/>
    <property type="match status" value="1"/>
</dbReference>
<dbReference type="Gene3D" id="3.40.1190.20">
    <property type="match status" value="1"/>
</dbReference>
<evidence type="ECO:0000259" key="1">
    <source>
        <dbReference type="Pfam" id="PF00294"/>
    </source>
</evidence>
<dbReference type="AlphaFoldDB" id="A0A382QVP0"/>
<protein>
    <recommendedName>
        <fullName evidence="1">Carbohydrate kinase PfkB domain-containing protein</fullName>
    </recommendedName>
</protein>
<dbReference type="EMBL" id="UINC01116896">
    <property type="protein sequence ID" value="SVC88948.1"/>
    <property type="molecule type" value="Genomic_DNA"/>
</dbReference>
<gene>
    <name evidence="2" type="ORF">METZ01_LOCUS341802</name>
</gene>
<dbReference type="GO" id="GO:0033786">
    <property type="term" value="F:heptose-1-phosphate adenylyltransferase activity"/>
    <property type="evidence" value="ECO:0007669"/>
    <property type="project" value="TreeGrafter"/>
</dbReference>
<feature type="non-terminal residue" evidence="2">
    <location>
        <position position="1"/>
    </location>
</feature>
<proteinExistence type="predicted"/>
<dbReference type="Pfam" id="PF00294">
    <property type="entry name" value="PfkB"/>
    <property type="match status" value="1"/>
</dbReference>
<feature type="domain" description="Carbohydrate kinase PfkB" evidence="1">
    <location>
        <begin position="22"/>
        <end position="116"/>
    </location>
</feature>
<evidence type="ECO:0000313" key="2">
    <source>
        <dbReference type="EMBL" id="SVC88948.1"/>
    </source>
</evidence>
<dbReference type="SUPFAM" id="SSF53613">
    <property type="entry name" value="Ribokinase-like"/>
    <property type="match status" value="1"/>
</dbReference>
<dbReference type="InterPro" id="IPR011611">
    <property type="entry name" value="PfkB_dom"/>
</dbReference>
<dbReference type="GO" id="GO:0033785">
    <property type="term" value="F:heptose 7-phosphate kinase activity"/>
    <property type="evidence" value="ECO:0007669"/>
    <property type="project" value="TreeGrafter"/>
</dbReference>
<organism evidence="2">
    <name type="scientific">marine metagenome</name>
    <dbReference type="NCBI Taxonomy" id="408172"/>
    <lineage>
        <taxon>unclassified sequences</taxon>
        <taxon>metagenomes</taxon>
        <taxon>ecological metagenomes</taxon>
    </lineage>
</organism>
<dbReference type="GO" id="GO:0005829">
    <property type="term" value="C:cytosol"/>
    <property type="evidence" value="ECO:0007669"/>
    <property type="project" value="TreeGrafter"/>
</dbReference>
<accession>A0A382QVP0</accession>
<reference evidence="2" key="1">
    <citation type="submission" date="2018-05" db="EMBL/GenBank/DDBJ databases">
        <authorList>
            <person name="Lanie J.A."/>
            <person name="Ng W.-L."/>
            <person name="Kazmierczak K.M."/>
            <person name="Andrzejewski T.M."/>
            <person name="Davidsen T.M."/>
            <person name="Wayne K.J."/>
            <person name="Tettelin H."/>
            <person name="Glass J.I."/>
            <person name="Rusch D."/>
            <person name="Podicherti R."/>
            <person name="Tsui H.-C.T."/>
            <person name="Winkler M.E."/>
        </authorList>
    </citation>
    <scope>NUCLEOTIDE SEQUENCE</scope>
</reference>
<sequence length="123" mass="12747">EAFELAGIGDSTHNANPIKDRNLMRAARQLIGELELKVLLITLGELGMLVCQPGHKSFHIPTIAREVFDVSGAGDTVVGSFTLAIAAGASPIEAAIFANHAAGVVVGKLGTATVTPRELLASF</sequence>
<dbReference type="PANTHER" id="PTHR46969">
    <property type="entry name" value="BIFUNCTIONAL PROTEIN HLDE"/>
    <property type="match status" value="1"/>
</dbReference>
<dbReference type="InterPro" id="IPR029056">
    <property type="entry name" value="Ribokinase-like"/>
</dbReference>